<evidence type="ECO:0000313" key="2">
    <source>
        <dbReference type="Proteomes" id="UP000254107"/>
    </source>
</evidence>
<protein>
    <submittedName>
        <fullName evidence="1">Uncharacterized protein</fullName>
    </submittedName>
</protein>
<gene>
    <name evidence="1" type="ORF">NCTC7911_00388</name>
</gene>
<organism evidence="1 2">
    <name type="scientific">Moraxella lacunata</name>
    <dbReference type="NCBI Taxonomy" id="477"/>
    <lineage>
        <taxon>Bacteria</taxon>
        <taxon>Pseudomonadati</taxon>
        <taxon>Pseudomonadota</taxon>
        <taxon>Gammaproteobacteria</taxon>
        <taxon>Moraxellales</taxon>
        <taxon>Moraxellaceae</taxon>
        <taxon>Moraxella</taxon>
    </lineage>
</organism>
<dbReference type="GeneID" id="302269059"/>
<sequence length="62" mass="7156">MAGKTLGFQVHHVFPTDFFKNNSKLVDDLNRVMGDSLITKDDYSNRINLFNNQEMADVMKSF</sequence>
<dbReference type="EMBL" id="UGQC01000001">
    <property type="protein sequence ID" value="STY99020.1"/>
    <property type="molecule type" value="Genomic_DNA"/>
</dbReference>
<keyword evidence="2" id="KW-1185">Reference proteome</keyword>
<dbReference type="AlphaFoldDB" id="A0A378QEW0"/>
<accession>A0A378QEW0</accession>
<proteinExistence type="predicted"/>
<reference evidence="1 2" key="1">
    <citation type="submission" date="2018-06" db="EMBL/GenBank/DDBJ databases">
        <authorList>
            <consortium name="Pathogen Informatics"/>
            <person name="Doyle S."/>
        </authorList>
    </citation>
    <scope>NUCLEOTIDE SEQUENCE [LARGE SCALE GENOMIC DNA]</scope>
    <source>
        <strain evidence="1 2">NCTC7911</strain>
    </source>
</reference>
<dbReference type="Proteomes" id="UP000254107">
    <property type="component" value="Unassembled WGS sequence"/>
</dbReference>
<evidence type="ECO:0000313" key="1">
    <source>
        <dbReference type="EMBL" id="STY99020.1"/>
    </source>
</evidence>
<name>A0A378QEW0_MORLA</name>
<dbReference type="RefSeq" id="WP_115247147.1">
    <property type="nucleotide sequence ID" value="NZ_UGQC01000001.1"/>
</dbReference>